<dbReference type="InterPro" id="IPR036249">
    <property type="entry name" value="Thioredoxin-like_sf"/>
</dbReference>
<dbReference type="InterPro" id="IPR038220">
    <property type="entry name" value="PHOX_C_sf"/>
</dbReference>
<evidence type="ECO:0000256" key="6">
    <source>
        <dbReference type="SAM" id="MobiDB-lite"/>
    </source>
</evidence>
<keyword evidence="5" id="KW-0560">Oxidoreductase</keyword>
<dbReference type="PANTHER" id="PTHR43004">
    <property type="entry name" value="TRK SYSTEM POTASSIUM UPTAKE PROTEIN"/>
    <property type="match status" value="1"/>
</dbReference>
<dbReference type="GO" id="GO:0016709">
    <property type="term" value="F:oxidoreductase activity, acting on paired donors, with incorporation or reduction of molecular oxygen, NAD(P)H as one donor, and incorporation of one atom of oxygen"/>
    <property type="evidence" value="ECO:0007669"/>
    <property type="project" value="UniProtKB-ARBA"/>
</dbReference>
<dbReference type="Proteomes" id="UP000015241">
    <property type="component" value="Unassembled WGS sequence"/>
</dbReference>
<evidence type="ECO:0000256" key="1">
    <source>
        <dbReference type="ARBA" id="ARBA00001974"/>
    </source>
</evidence>
<evidence type="ECO:0000256" key="5">
    <source>
        <dbReference type="ARBA" id="ARBA00023002"/>
    </source>
</evidence>
<proteinExistence type="inferred from homology"/>
<feature type="region of interest" description="Disordered" evidence="6">
    <location>
        <begin position="415"/>
        <end position="439"/>
    </location>
</feature>
<comment type="similarity">
    <text evidence="2">Belongs to the PheA/TfdB FAD monooxygenase family.</text>
</comment>
<dbReference type="STRING" id="743788.S8FFY7"/>
<keyword evidence="10" id="KW-1185">Reference proteome</keyword>
<evidence type="ECO:0000313" key="10">
    <source>
        <dbReference type="Proteomes" id="UP000015241"/>
    </source>
</evidence>
<dbReference type="eggNOG" id="KOG3855">
    <property type="taxonomic scope" value="Eukaryota"/>
</dbReference>
<comment type="cofactor">
    <cofactor evidence="1">
        <name>FAD</name>
        <dbReference type="ChEBI" id="CHEBI:57692"/>
    </cofactor>
</comment>
<dbReference type="OrthoDB" id="10016252at2759"/>
<dbReference type="HOGENOM" id="CLU_009665_20_3_1"/>
<dbReference type="GO" id="GO:0071949">
    <property type="term" value="F:FAD binding"/>
    <property type="evidence" value="ECO:0007669"/>
    <property type="project" value="InterPro"/>
</dbReference>
<sequence>MKAGAGPAGLTLALTLARNGISVRIISKASGFHKEQRGMVIQPRTEEAFHFLGVLPDIQTIAMDMQPLKFYKFPGGKEMLTTCFLIDPEEITPARPYNLPIQVPQYHTEAVLRSHLAKYGCQVELDTEIVGLRQFEDRVEATIRKTTEGGEVTETKQYRWLIGADGGRSLVRKQAKLLFEGTASPEKAVVGEIFIEGLDDRHWHIWSKYTDGQPTVLLVRATEIPGQYWLFLSGNVEPEQILASDETFKKALRDITERDDLVWGKAMHVIDYRPSVRMVNKFREGRVFVAGDAAHVHTPRGGQGLSSSVQDALNIGWKLALVEKGLAPESLLDTYSEERSPVIKQMLQETANMTKAVLCEHRSKASLRTAWQRGTGLKQLGINYRWSRILFDGRYKTLRTCAEAEALDPYGAGTKSDPVRAGDRAPNATGLARLDGGQDANPQTTSLFDMYGPSHHTVLVFGPDAANVDPIIDRCRFCPAGTALSIAVFPGLSSELPIEAHPRGDVLLCDCDYIAYTEYGVTQGQSLVVIVRPDGFVGAVAHGAEGVAKYFGMIFVTTFW</sequence>
<protein>
    <submittedName>
        <fullName evidence="9">Uncharacterized protein</fullName>
    </submittedName>
</protein>
<dbReference type="PRINTS" id="PR00420">
    <property type="entry name" value="RNGMNOXGNASE"/>
</dbReference>
<dbReference type="Pfam" id="PF07976">
    <property type="entry name" value="Phe_hydrox_dim"/>
    <property type="match status" value="1"/>
</dbReference>
<evidence type="ECO:0000256" key="4">
    <source>
        <dbReference type="ARBA" id="ARBA00022827"/>
    </source>
</evidence>
<evidence type="ECO:0000259" key="7">
    <source>
        <dbReference type="Pfam" id="PF01494"/>
    </source>
</evidence>
<dbReference type="PANTHER" id="PTHR43004:SF19">
    <property type="entry name" value="BINDING MONOOXYGENASE, PUTATIVE (JCVI)-RELATED"/>
    <property type="match status" value="1"/>
</dbReference>
<dbReference type="InterPro" id="IPR012941">
    <property type="entry name" value="Phe_hydrox_C_dim_dom"/>
</dbReference>
<dbReference type="SUPFAM" id="SSF51905">
    <property type="entry name" value="FAD/NAD(P)-binding domain"/>
    <property type="match status" value="1"/>
</dbReference>
<reference evidence="9 10" key="1">
    <citation type="journal article" date="2012" name="Science">
        <title>The Paleozoic origin of enzymatic lignin decomposition reconstructed from 31 fungal genomes.</title>
        <authorList>
            <person name="Floudas D."/>
            <person name="Binder M."/>
            <person name="Riley R."/>
            <person name="Barry K."/>
            <person name="Blanchette R.A."/>
            <person name="Henrissat B."/>
            <person name="Martinez A.T."/>
            <person name="Otillar R."/>
            <person name="Spatafora J.W."/>
            <person name="Yadav J.S."/>
            <person name="Aerts A."/>
            <person name="Benoit I."/>
            <person name="Boyd A."/>
            <person name="Carlson A."/>
            <person name="Copeland A."/>
            <person name="Coutinho P.M."/>
            <person name="de Vries R.P."/>
            <person name="Ferreira P."/>
            <person name="Findley K."/>
            <person name="Foster B."/>
            <person name="Gaskell J."/>
            <person name="Glotzer D."/>
            <person name="Gorecki P."/>
            <person name="Heitman J."/>
            <person name="Hesse C."/>
            <person name="Hori C."/>
            <person name="Igarashi K."/>
            <person name="Jurgens J.A."/>
            <person name="Kallen N."/>
            <person name="Kersten P."/>
            <person name="Kohler A."/>
            <person name="Kuees U."/>
            <person name="Kumar T.K.A."/>
            <person name="Kuo A."/>
            <person name="LaButti K."/>
            <person name="Larrondo L.F."/>
            <person name="Lindquist E."/>
            <person name="Ling A."/>
            <person name="Lombard V."/>
            <person name="Lucas S."/>
            <person name="Lundell T."/>
            <person name="Martin R."/>
            <person name="McLaughlin D.J."/>
            <person name="Morgenstern I."/>
            <person name="Morin E."/>
            <person name="Murat C."/>
            <person name="Nagy L.G."/>
            <person name="Nolan M."/>
            <person name="Ohm R.A."/>
            <person name="Patyshakuliyeva A."/>
            <person name="Rokas A."/>
            <person name="Ruiz-Duenas F.J."/>
            <person name="Sabat G."/>
            <person name="Salamov A."/>
            <person name="Samejima M."/>
            <person name="Schmutz J."/>
            <person name="Slot J.C."/>
            <person name="St John F."/>
            <person name="Stenlid J."/>
            <person name="Sun H."/>
            <person name="Sun S."/>
            <person name="Syed K."/>
            <person name="Tsang A."/>
            <person name="Wiebenga A."/>
            <person name="Young D."/>
            <person name="Pisabarro A."/>
            <person name="Eastwood D.C."/>
            <person name="Martin F."/>
            <person name="Cullen D."/>
            <person name="Grigoriev I.V."/>
            <person name="Hibbett D.S."/>
        </authorList>
    </citation>
    <scope>NUCLEOTIDE SEQUENCE</scope>
    <source>
        <strain evidence="10">FP-58527</strain>
    </source>
</reference>
<dbReference type="Pfam" id="PF01494">
    <property type="entry name" value="FAD_binding_3"/>
    <property type="match status" value="1"/>
</dbReference>
<gene>
    <name evidence="9" type="ORF">FOMPIDRAFT_52600</name>
</gene>
<dbReference type="EMBL" id="KE504149">
    <property type="protein sequence ID" value="EPT00351.1"/>
    <property type="molecule type" value="Genomic_DNA"/>
</dbReference>
<accession>S8FFY7</accession>
<dbReference type="SUPFAM" id="SSF52833">
    <property type="entry name" value="Thioredoxin-like"/>
    <property type="match status" value="1"/>
</dbReference>
<name>S8FFY7_FOMSC</name>
<feature type="domain" description="FAD-binding" evidence="7">
    <location>
        <begin position="4"/>
        <end position="349"/>
    </location>
</feature>
<dbReference type="InterPro" id="IPR036188">
    <property type="entry name" value="FAD/NAD-bd_sf"/>
</dbReference>
<dbReference type="InterPro" id="IPR002938">
    <property type="entry name" value="FAD-bd"/>
</dbReference>
<dbReference type="Gene3D" id="3.30.70.2450">
    <property type="match status" value="1"/>
</dbReference>
<dbReference type="InterPro" id="IPR050641">
    <property type="entry name" value="RIFMO-like"/>
</dbReference>
<dbReference type="InParanoid" id="S8FFY7"/>
<evidence type="ECO:0000313" key="9">
    <source>
        <dbReference type="EMBL" id="EPT00351.1"/>
    </source>
</evidence>
<keyword evidence="3" id="KW-0285">Flavoprotein</keyword>
<feature type="domain" description="Phenol hydroxylase-like C-terminal dimerisation" evidence="8">
    <location>
        <begin position="515"/>
        <end position="555"/>
    </location>
</feature>
<dbReference type="Gene3D" id="3.40.30.20">
    <property type="match status" value="1"/>
</dbReference>
<evidence type="ECO:0000256" key="3">
    <source>
        <dbReference type="ARBA" id="ARBA00022630"/>
    </source>
</evidence>
<organism evidence="9 10">
    <name type="scientific">Fomitopsis schrenkii</name>
    <name type="common">Brown rot fungus</name>
    <dbReference type="NCBI Taxonomy" id="2126942"/>
    <lineage>
        <taxon>Eukaryota</taxon>
        <taxon>Fungi</taxon>
        <taxon>Dikarya</taxon>
        <taxon>Basidiomycota</taxon>
        <taxon>Agaricomycotina</taxon>
        <taxon>Agaricomycetes</taxon>
        <taxon>Polyporales</taxon>
        <taxon>Fomitopsis</taxon>
    </lineage>
</organism>
<keyword evidence="4" id="KW-0274">FAD</keyword>
<dbReference type="AlphaFoldDB" id="S8FFY7"/>
<evidence type="ECO:0000259" key="8">
    <source>
        <dbReference type="Pfam" id="PF07976"/>
    </source>
</evidence>
<evidence type="ECO:0000256" key="2">
    <source>
        <dbReference type="ARBA" id="ARBA00007801"/>
    </source>
</evidence>
<dbReference type="Gene3D" id="3.50.50.60">
    <property type="entry name" value="FAD/NAD(P)-binding domain"/>
    <property type="match status" value="1"/>
</dbReference>